<dbReference type="Proteomes" id="UP000032142">
    <property type="component" value="Unassembled WGS sequence"/>
</dbReference>
<accession>A0A0B0ME91</accession>
<sequence length="10" mass="1226">MINESSFREN</sequence>
<dbReference type="EMBL" id="JRRC01130951">
    <property type="protein sequence ID" value="KHG00473.1"/>
    <property type="molecule type" value="Genomic_DNA"/>
</dbReference>
<name>A0A0B0ME91_GOSAR</name>
<comment type="caution">
    <text evidence="1">The sequence shown here is derived from an EMBL/GenBank/DDBJ whole genome shotgun (WGS) entry which is preliminary data.</text>
</comment>
<protein>
    <submittedName>
        <fullName evidence="1">Uncharacterized protein</fullName>
    </submittedName>
</protein>
<proteinExistence type="predicted"/>
<gene>
    <name evidence="1" type="ORF">F383_38956</name>
</gene>
<organism evidence="1 2">
    <name type="scientific">Gossypium arboreum</name>
    <name type="common">Tree cotton</name>
    <name type="synonym">Gossypium nanking</name>
    <dbReference type="NCBI Taxonomy" id="29729"/>
    <lineage>
        <taxon>Eukaryota</taxon>
        <taxon>Viridiplantae</taxon>
        <taxon>Streptophyta</taxon>
        <taxon>Embryophyta</taxon>
        <taxon>Tracheophyta</taxon>
        <taxon>Spermatophyta</taxon>
        <taxon>Magnoliopsida</taxon>
        <taxon>eudicotyledons</taxon>
        <taxon>Gunneridae</taxon>
        <taxon>Pentapetalae</taxon>
        <taxon>rosids</taxon>
        <taxon>malvids</taxon>
        <taxon>Malvales</taxon>
        <taxon>Malvaceae</taxon>
        <taxon>Malvoideae</taxon>
        <taxon>Gossypium</taxon>
    </lineage>
</organism>
<reference evidence="2" key="1">
    <citation type="submission" date="2014-09" db="EMBL/GenBank/DDBJ databases">
        <authorList>
            <person name="Mudge J."/>
            <person name="Ramaraj T."/>
            <person name="Lindquist I.E."/>
            <person name="Bharti A.K."/>
            <person name="Sundararajan A."/>
            <person name="Cameron C.T."/>
            <person name="Woodward J.E."/>
            <person name="May G.D."/>
            <person name="Brubaker C."/>
            <person name="Broadhvest J."/>
            <person name="Wilkins T.A."/>
        </authorList>
    </citation>
    <scope>NUCLEOTIDE SEQUENCE</scope>
    <source>
        <strain evidence="2">cv. AKA8401</strain>
    </source>
</reference>
<keyword evidence="2" id="KW-1185">Reference proteome</keyword>
<evidence type="ECO:0000313" key="2">
    <source>
        <dbReference type="Proteomes" id="UP000032142"/>
    </source>
</evidence>
<evidence type="ECO:0000313" key="1">
    <source>
        <dbReference type="EMBL" id="KHG00473.1"/>
    </source>
</evidence>